<evidence type="ECO:0000256" key="1">
    <source>
        <dbReference type="SAM" id="MobiDB-lite"/>
    </source>
</evidence>
<name>A0A0V1AMC6_TRISP</name>
<protein>
    <submittedName>
        <fullName evidence="2">Uncharacterized protein</fullName>
    </submittedName>
</protein>
<dbReference type="Proteomes" id="UP000054776">
    <property type="component" value="Unassembled WGS sequence"/>
</dbReference>
<gene>
    <name evidence="2" type="ORF">T01_2162</name>
</gene>
<dbReference type="InParanoid" id="A0A0V1AMC6"/>
<organism evidence="2 3">
    <name type="scientific">Trichinella spiralis</name>
    <name type="common">Trichina worm</name>
    <dbReference type="NCBI Taxonomy" id="6334"/>
    <lineage>
        <taxon>Eukaryota</taxon>
        <taxon>Metazoa</taxon>
        <taxon>Ecdysozoa</taxon>
        <taxon>Nematoda</taxon>
        <taxon>Enoplea</taxon>
        <taxon>Dorylaimia</taxon>
        <taxon>Trichinellida</taxon>
        <taxon>Trichinellidae</taxon>
        <taxon>Trichinella</taxon>
    </lineage>
</organism>
<dbReference type="AlphaFoldDB" id="A0A0V1AMC6"/>
<keyword evidence="3" id="KW-1185">Reference proteome</keyword>
<dbReference type="EMBL" id="JYDH01000633">
    <property type="protein sequence ID" value="KRY25986.1"/>
    <property type="molecule type" value="Genomic_DNA"/>
</dbReference>
<feature type="compositionally biased region" description="Polar residues" evidence="1">
    <location>
        <begin position="65"/>
        <end position="77"/>
    </location>
</feature>
<feature type="region of interest" description="Disordered" evidence="1">
    <location>
        <begin position="56"/>
        <end position="93"/>
    </location>
</feature>
<accession>A0A0V1AMC6</accession>
<sequence length="112" mass="12897">MHFLSTASLSCTYFSKNSAYFIIRKILSAFPMAFTMTRFIRPACLSDSYTNRTLRLKTYSPRSPPRTSITDRNSVTEPPSLLSPTRRIRKDSMPQNIHVQKLQVLTSVKESY</sequence>
<evidence type="ECO:0000313" key="3">
    <source>
        <dbReference type="Proteomes" id="UP000054776"/>
    </source>
</evidence>
<proteinExistence type="predicted"/>
<comment type="caution">
    <text evidence="2">The sequence shown here is derived from an EMBL/GenBank/DDBJ whole genome shotgun (WGS) entry which is preliminary data.</text>
</comment>
<reference evidence="2 3" key="1">
    <citation type="submission" date="2015-01" db="EMBL/GenBank/DDBJ databases">
        <title>Evolution of Trichinella species and genotypes.</title>
        <authorList>
            <person name="Korhonen P.K."/>
            <person name="Edoardo P."/>
            <person name="Giuseppe L.R."/>
            <person name="Gasser R.B."/>
        </authorList>
    </citation>
    <scope>NUCLEOTIDE SEQUENCE [LARGE SCALE GENOMIC DNA]</scope>
    <source>
        <strain evidence="2">ISS3</strain>
    </source>
</reference>
<evidence type="ECO:0000313" key="2">
    <source>
        <dbReference type="EMBL" id="KRY25986.1"/>
    </source>
</evidence>